<comment type="caution">
    <text evidence="8">The sequence shown here is derived from an EMBL/GenBank/DDBJ whole genome shotgun (WGS) entry which is preliminary data.</text>
</comment>
<dbReference type="Pfam" id="PF12331">
    <property type="entry name" value="Rad26-like_helical_rpts"/>
    <property type="match status" value="1"/>
</dbReference>
<name>A0AA40CNA0_9PEZI</name>
<evidence type="ECO:0000259" key="6">
    <source>
        <dbReference type="Pfam" id="PF12331"/>
    </source>
</evidence>
<evidence type="ECO:0000313" key="8">
    <source>
        <dbReference type="EMBL" id="KAK0644722.1"/>
    </source>
</evidence>
<evidence type="ECO:0000256" key="4">
    <source>
        <dbReference type="SAM" id="Coils"/>
    </source>
</evidence>
<dbReference type="InterPro" id="IPR048379">
    <property type="entry name" value="Rad26-like_C"/>
</dbReference>
<keyword evidence="3" id="KW-0539">Nucleus</keyword>
<feature type="domain" description="Rad26-like C-terminal" evidence="7">
    <location>
        <begin position="685"/>
        <end position="718"/>
    </location>
</feature>
<feature type="compositionally biased region" description="Polar residues" evidence="5">
    <location>
        <begin position="29"/>
        <end position="42"/>
    </location>
</feature>
<dbReference type="AlphaFoldDB" id="A0AA40CNA0"/>
<protein>
    <recommendedName>
        <fullName evidence="10">Dna repair protein rad26</fullName>
    </recommendedName>
</protein>
<feature type="region of interest" description="Disordered" evidence="5">
    <location>
        <begin position="26"/>
        <end position="74"/>
    </location>
</feature>
<evidence type="ECO:0008006" key="10">
    <source>
        <dbReference type="Google" id="ProtNLM"/>
    </source>
</evidence>
<keyword evidence="4" id="KW-0175">Coiled coil</keyword>
<evidence type="ECO:0000256" key="5">
    <source>
        <dbReference type="SAM" id="MobiDB-lite"/>
    </source>
</evidence>
<reference evidence="8" key="1">
    <citation type="submission" date="2023-06" db="EMBL/GenBank/DDBJ databases">
        <title>Multi-omics analyses reveal the molecular pathogenesis toolkit of Lasiodiplodia hormozganensis, a cross-kingdom pathogen.</title>
        <authorList>
            <person name="Felix C."/>
            <person name="Meneses R."/>
            <person name="Goncalves M.F.M."/>
            <person name="Tilleman L."/>
            <person name="Duarte A.S."/>
            <person name="Jorrin-Novo J.V."/>
            <person name="Van De Peer Y."/>
            <person name="Deforce D."/>
            <person name="Van Nieuwerburgh F."/>
            <person name="Esteves A.C."/>
            <person name="Alves A."/>
        </authorList>
    </citation>
    <scope>NUCLEOTIDE SEQUENCE</scope>
    <source>
        <strain evidence="8">CBS 339.90</strain>
    </source>
</reference>
<evidence type="ECO:0000256" key="3">
    <source>
        <dbReference type="ARBA" id="ARBA00023242"/>
    </source>
</evidence>
<keyword evidence="2" id="KW-0227">DNA damage</keyword>
<sequence length="725" mass="79436">MALDDDEFGSADDLDGLAEEAVREIETQAYASTQQRRLSNAPSAADAYEHQAPPQPDPPPSEYDFPDANDIQLDGQPLLAKLPQTNVTGPPQRFGGNTVRNNAITRRTAQDLAADRREPLYEHRLNRHARNSNYDLAVPSVQQSLAADDCADASIDELRTKIDELRNEIDNATRAKNEALAQVQRKAGEASILRVKLQKADKEHMNALASKQKANTERAAALEAQIAALKRELDKTKSEYKFLEQDFKTETGKPKSRRNLKDGTANGNAGKAQETTPKRTRRAEFGDGFDDGGVMEVSPSKSRDKSRNGTPKQGAKRKRNALEASPAKPLPLTEPQPPQVPEDDGLVVMQDVEPEDDLLANVSRTDKKFKLLKRLMNHRPTGSRESYYQPLHIILDTLQFVLSFESLEKTASLAEEIVPLVQSSASLVVWTSLDNPELKQHIDLHECLRLMITVSRSCVHETEATTRFWSLVSRDFIRALLRSPLLSTLSLTVQLLATSITPTTFGPIPDFDPAELPSDRIKDITVTDHLTSLLQDTPSLVPSQQPARWSFRLTLLHTFAACLHSPAAAAALATHKYFLGRLLLLLNDAVATLYATAPRTPLAATLAAIANVGTRVAFVLATDPATRKLVDRPARLKAVQGANHAHLVALTRLAFSDVDDDGEEVEDGGEGDDVGGVGGFGGARVLEAGIEEEVVDMAHQLLDEYLSPQEGEELVRVFSSGRSIA</sequence>
<organism evidence="8 9">
    <name type="scientific">Lasiodiplodia hormozganensis</name>
    <dbReference type="NCBI Taxonomy" id="869390"/>
    <lineage>
        <taxon>Eukaryota</taxon>
        <taxon>Fungi</taxon>
        <taxon>Dikarya</taxon>
        <taxon>Ascomycota</taxon>
        <taxon>Pezizomycotina</taxon>
        <taxon>Dothideomycetes</taxon>
        <taxon>Dothideomycetes incertae sedis</taxon>
        <taxon>Botryosphaeriales</taxon>
        <taxon>Botryosphaeriaceae</taxon>
        <taxon>Lasiodiplodia</taxon>
    </lineage>
</organism>
<comment type="subcellular location">
    <subcellularLocation>
        <location evidence="1">Nucleus</location>
    </subcellularLocation>
</comment>
<accession>A0AA40CNA0</accession>
<feature type="compositionally biased region" description="Pro residues" evidence="5">
    <location>
        <begin position="328"/>
        <end position="340"/>
    </location>
</feature>
<dbReference type="GO" id="GO:0000077">
    <property type="term" value="P:DNA damage checkpoint signaling"/>
    <property type="evidence" value="ECO:0007669"/>
    <property type="project" value="InterPro"/>
</dbReference>
<dbReference type="Proteomes" id="UP001175001">
    <property type="component" value="Unassembled WGS sequence"/>
</dbReference>
<keyword evidence="9" id="KW-1185">Reference proteome</keyword>
<dbReference type="Pfam" id="PF09798">
    <property type="entry name" value="LCD1"/>
    <property type="match status" value="1"/>
</dbReference>
<evidence type="ECO:0000313" key="9">
    <source>
        <dbReference type="Proteomes" id="UP001175001"/>
    </source>
</evidence>
<evidence type="ECO:0000256" key="2">
    <source>
        <dbReference type="ARBA" id="ARBA00022763"/>
    </source>
</evidence>
<gene>
    <name evidence="8" type="ORF">DIS24_g8616</name>
</gene>
<feature type="region of interest" description="Disordered" evidence="5">
    <location>
        <begin position="248"/>
        <end position="343"/>
    </location>
</feature>
<dbReference type="GO" id="GO:0005634">
    <property type="term" value="C:nucleus"/>
    <property type="evidence" value="ECO:0007669"/>
    <property type="project" value="UniProtKB-SubCell"/>
</dbReference>
<dbReference type="InterPro" id="IPR018622">
    <property type="entry name" value="DNA_damage_chkpnt_Lcd1"/>
</dbReference>
<evidence type="ECO:0000259" key="7">
    <source>
        <dbReference type="Pfam" id="PF21046"/>
    </source>
</evidence>
<dbReference type="EMBL" id="JAUJDW010000065">
    <property type="protein sequence ID" value="KAK0644722.1"/>
    <property type="molecule type" value="Genomic_DNA"/>
</dbReference>
<dbReference type="Pfam" id="PF21046">
    <property type="entry name" value="Rad26-like_C"/>
    <property type="match status" value="1"/>
</dbReference>
<evidence type="ECO:0000256" key="1">
    <source>
        <dbReference type="ARBA" id="ARBA00004123"/>
    </source>
</evidence>
<dbReference type="InterPro" id="IPR022093">
    <property type="entry name" value="Rad26-like_helical"/>
</dbReference>
<feature type="domain" description="Rad26-like helical repeats" evidence="6">
    <location>
        <begin position="432"/>
        <end position="620"/>
    </location>
</feature>
<feature type="coiled-coil region" evidence="4">
    <location>
        <begin position="148"/>
        <end position="246"/>
    </location>
</feature>
<proteinExistence type="predicted"/>